<evidence type="ECO:0000313" key="10">
    <source>
        <dbReference type="EMBL" id="ABI67872.1"/>
    </source>
</evidence>
<dbReference type="PANTHER" id="PTHR30487:SF0">
    <property type="entry name" value="PREPILIN LEADER PEPTIDASE_N-METHYLTRANSFERASE-RELATED"/>
    <property type="match status" value="1"/>
</dbReference>
<dbReference type="Pfam" id="PF01478">
    <property type="entry name" value="Peptidase_A24"/>
    <property type="match status" value="1"/>
</dbReference>
<keyword evidence="10" id="KW-0378">Hydrolase</keyword>
<feature type="transmembrane region" description="Helical" evidence="7">
    <location>
        <begin position="175"/>
        <end position="208"/>
    </location>
</feature>
<dbReference type="InterPro" id="IPR000045">
    <property type="entry name" value="Prepilin_IV_endopep_pep"/>
</dbReference>
<dbReference type="GO" id="GO:0006465">
    <property type="term" value="P:signal peptide processing"/>
    <property type="evidence" value="ECO:0007669"/>
    <property type="project" value="TreeGrafter"/>
</dbReference>
<keyword evidence="6 7" id="KW-0472">Membrane</keyword>
<feature type="domain" description="Prepilin peptidase A24 N-terminal" evidence="9">
    <location>
        <begin position="11"/>
        <end position="91"/>
    </location>
</feature>
<evidence type="ECO:0000256" key="4">
    <source>
        <dbReference type="ARBA" id="ARBA00022692"/>
    </source>
</evidence>
<feature type="transmembrane region" description="Helical" evidence="7">
    <location>
        <begin position="5"/>
        <end position="25"/>
    </location>
</feature>
<dbReference type="GO" id="GO:0004190">
    <property type="term" value="F:aspartic-type endopeptidase activity"/>
    <property type="evidence" value="ECO:0007669"/>
    <property type="project" value="UniProtKB-EC"/>
</dbReference>
<comment type="subcellular location">
    <subcellularLocation>
        <location evidence="1">Cell membrane</location>
        <topology evidence="1">Multi-pass membrane protein</topology>
    </subcellularLocation>
</comment>
<dbReference type="InterPro" id="IPR010627">
    <property type="entry name" value="Prepilin_pept_A24_N"/>
</dbReference>
<dbReference type="OrthoDB" id="9789291at2"/>
<dbReference type="EC" id="3.4.23.43" evidence="10"/>
<evidence type="ECO:0000259" key="8">
    <source>
        <dbReference type="Pfam" id="PF01478"/>
    </source>
</evidence>
<comment type="similarity">
    <text evidence="2">Belongs to the peptidase A24 family.</text>
</comment>
<evidence type="ECO:0000259" key="9">
    <source>
        <dbReference type="Pfam" id="PF06750"/>
    </source>
</evidence>
<dbReference type="InterPro" id="IPR050882">
    <property type="entry name" value="Prepilin_peptidase/N-MTase"/>
</dbReference>
<dbReference type="AlphaFoldDB" id="Q0AZI2"/>
<feature type="transmembrane region" description="Helical" evidence="7">
    <location>
        <begin position="96"/>
        <end position="113"/>
    </location>
</feature>
<gene>
    <name evidence="10" type="ordered locus">Swol_0538</name>
</gene>
<dbReference type="KEGG" id="swo:Swol_0538"/>
<keyword evidence="4 7" id="KW-0812">Transmembrane</keyword>
<evidence type="ECO:0000256" key="6">
    <source>
        <dbReference type="ARBA" id="ARBA00023136"/>
    </source>
</evidence>
<evidence type="ECO:0000256" key="7">
    <source>
        <dbReference type="SAM" id="Phobius"/>
    </source>
</evidence>
<dbReference type="Proteomes" id="UP000001968">
    <property type="component" value="Chromosome"/>
</dbReference>
<dbReference type="Pfam" id="PF06750">
    <property type="entry name" value="A24_N_bact"/>
    <property type="match status" value="1"/>
</dbReference>
<dbReference type="STRING" id="335541.Swol_0538"/>
<feature type="transmembrane region" description="Helical" evidence="7">
    <location>
        <begin position="73"/>
        <end position="90"/>
    </location>
</feature>
<keyword evidence="11" id="KW-1185">Reference proteome</keyword>
<feature type="domain" description="Prepilin type IV endopeptidase peptidase" evidence="8">
    <location>
        <begin position="103"/>
        <end position="204"/>
    </location>
</feature>
<feature type="transmembrane region" description="Helical" evidence="7">
    <location>
        <begin position="120"/>
        <end position="141"/>
    </location>
</feature>
<keyword evidence="3" id="KW-1003">Cell membrane</keyword>
<keyword evidence="5 7" id="KW-1133">Transmembrane helix</keyword>
<dbReference type="PANTHER" id="PTHR30487">
    <property type="entry name" value="TYPE 4 PREPILIN-LIKE PROTEINS LEADER PEPTIDE-PROCESSING ENZYME"/>
    <property type="match status" value="1"/>
</dbReference>
<organism evidence="10 11">
    <name type="scientific">Syntrophomonas wolfei subsp. wolfei (strain DSM 2245B / Goettingen)</name>
    <dbReference type="NCBI Taxonomy" id="335541"/>
    <lineage>
        <taxon>Bacteria</taxon>
        <taxon>Bacillati</taxon>
        <taxon>Bacillota</taxon>
        <taxon>Clostridia</taxon>
        <taxon>Eubacteriales</taxon>
        <taxon>Syntrophomonadaceae</taxon>
        <taxon>Syntrophomonas</taxon>
    </lineage>
</organism>
<sequence>MYYYVLMAIFFLLLASFLNVVIYRLPRGESLLYPSSRCPACGHRLYLLDLLPLLSFILLRGKCRYCRESIPAQYLLVEIITPILWMLVFLKWGFSMQTFSGVVLTAILVAAAFTDINKGIIPDTLSLTGLLLGLGLGFVTIGIKQSLLGAVGFGLIFLFIALISRGGMGGGDIKLAALIGAFTGFSGALMVILISSWLGGLWAVVLLIQGQAGLKTAIKFAPFLAIAAWLVWMYQIELISFYRDMLWRLC</sequence>
<evidence type="ECO:0000256" key="2">
    <source>
        <dbReference type="ARBA" id="ARBA00005801"/>
    </source>
</evidence>
<reference evidence="11" key="1">
    <citation type="journal article" date="2010" name="Environ. Microbiol.">
        <title>The genome of Syntrophomonas wolfei: new insights into syntrophic metabolism and biohydrogen production.</title>
        <authorList>
            <person name="Sieber J.R."/>
            <person name="Sims D.R."/>
            <person name="Han C."/>
            <person name="Kim E."/>
            <person name="Lykidis A."/>
            <person name="Lapidus A.L."/>
            <person name="McDonnald E."/>
            <person name="Rohlin L."/>
            <person name="Culley D.E."/>
            <person name="Gunsalus R."/>
            <person name="McInerney M.J."/>
        </authorList>
    </citation>
    <scope>NUCLEOTIDE SEQUENCE [LARGE SCALE GENOMIC DNA]</scope>
    <source>
        <strain evidence="11">DSM 2245B / Goettingen</strain>
    </source>
</reference>
<feature type="transmembrane region" description="Helical" evidence="7">
    <location>
        <begin position="147"/>
        <end position="163"/>
    </location>
</feature>
<dbReference type="eggNOG" id="COG1989">
    <property type="taxonomic scope" value="Bacteria"/>
</dbReference>
<evidence type="ECO:0000256" key="1">
    <source>
        <dbReference type="ARBA" id="ARBA00004651"/>
    </source>
</evidence>
<dbReference type="GO" id="GO:0005886">
    <property type="term" value="C:plasma membrane"/>
    <property type="evidence" value="ECO:0007669"/>
    <property type="project" value="UniProtKB-SubCell"/>
</dbReference>
<dbReference type="Gene3D" id="1.20.120.1220">
    <property type="match status" value="1"/>
</dbReference>
<feature type="transmembrane region" description="Helical" evidence="7">
    <location>
        <begin position="220"/>
        <end position="242"/>
    </location>
</feature>
<evidence type="ECO:0000256" key="3">
    <source>
        <dbReference type="ARBA" id="ARBA00022475"/>
    </source>
</evidence>
<evidence type="ECO:0000256" key="5">
    <source>
        <dbReference type="ARBA" id="ARBA00022989"/>
    </source>
</evidence>
<name>Q0AZI2_SYNWW</name>
<dbReference type="HOGENOM" id="CLU_057101_0_1_9"/>
<proteinExistence type="inferred from homology"/>
<accession>Q0AZI2</accession>
<protein>
    <submittedName>
        <fullName evidence="10">Type 4 prepilin peptidase 1. Aspartic peptidase. MEROPS family A24A</fullName>
        <ecNumber evidence="10">3.4.23.43</ecNumber>
    </submittedName>
</protein>
<dbReference type="EMBL" id="CP000448">
    <property type="protein sequence ID" value="ABI67872.1"/>
    <property type="molecule type" value="Genomic_DNA"/>
</dbReference>
<evidence type="ECO:0000313" key="11">
    <source>
        <dbReference type="Proteomes" id="UP000001968"/>
    </source>
</evidence>